<dbReference type="InterPro" id="IPR008988">
    <property type="entry name" value="Transcriptional_repressor_C"/>
</dbReference>
<dbReference type="InterPro" id="IPR007167">
    <property type="entry name" value="Fe-transptr_FeoA-like"/>
</dbReference>
<accession>A0ABS9V057</accession>
<evidence type="ECO:0000259" key="2">
    <source>
        <dbReference type="Pfam" id="PF04023"/>
    </source>
</evidence>
<dbReference type="Pfam" id="PF04023">
    <property type="entry name" value="FeoA"/>
    <property type="match status" value="1"/>
</dbReference>
<protein>
    <submittedName>
        <fullName evidence="3">Ferrous iron transport protein A</fullName>
    </submittedName>
</protein>
<keyword evidence="1" id="KW-0408">Iron</keyword>
<dbReference type="EMBL" id="JAKZGP010000023">
    <property type="protein sequence ID" value="MCH7409802.1"/>
    <property type="molecule type" value="Genomic_DNA"/>
</dbReference>
<dbReference type="InterPro" id="IPR038157">
    <property type="entry name" value="FeoA_core_dom"/>
</dbReference>
<organism evidence="3 4">
    <name type="scientific">Belliella filtrata</name>
    <dbReference type="NCBI Taxonomy" id="2923435"/>
    <lineage>
        <taxon>Bacteria</taxon>
        <taxon>Pseudomonadati</taxon>
        <taxon>Bacteroidota</taxon>
        <taxon>Cytophagia</taxon>
        <taxon>Cytophagales</taxon>
        <taxon>Cyclobacteriaceae</taxon>
        <taxon>Belliella</taxon>
    </lineage>
</organism>
<dbReference type="SUPFAM" id="SSF50037">
    <property type="entry name" value="C-terminal domain of transcriptional repressors"/>
    <property type="match status" value="1"/>
</dbReference>
<evidence type="ECO:0000313" key="4">
    <source>
        <dbReference type="Proteomes" id="UP001165489"/>
    </source>
</evidence>
<keyword evidence="4" id="KW-1185">Reference proteome</keyword>
<evidence type="ECO:0000313" key="3">
    <source>
        <dbReference type="EMBL" id="MCH7409802.1"/>
    </source>
</evidence>
<evidence type="ECO:0000256" key="1">
    <source>
        <dbReference type="ARBA" id="ARBA00023004"/>
    </source>
</evidence>
<sequence length="85" mass="9321">MSLSASNMPADIAHKIIKLDDSNIQINMMEMGLGIGKTIVRCHKAPFGGAIAFEIEGNMVCMRPSEAFLVKVEEIACDFKSEIDF</sequence>
<dbReference type="Proteomes" id="UP001165489">
    <property type="component" value="Unassembled WGS sequence"/>
</dbReference>
<name>A0ABS9V057_9BACT</name>
<gene>
    <name evidence="3" type="ORF">MM239_10385</name>
</gene>
<reference evidence="3" key="1">
    <citation type="submission" date="2022-03" db="EMBL/GenBank/DDBJ databases">
        <title>De novo assembled genomes of Belliella spp. (Cyclobacteriaceae) strains.</title>
        <authorList>
            <person name="Szabo A."/>
            <person name="Korponai K."/>
            <person name="Felfoldi T."/>
        </authorList>
    </citation>
    <scope>NUCLEOTIDE SEQUENCE</scope>
    <source>
        <strain evidence="3">DSM 111904</strain>
    </source>
</reference>
<dbReference type="RefSeq" id="WP_241348151.1">
    <property type="nucleotide sequence ID" value="NZ_JAKZGP010000023.1"/>
</dbReference>
<feature type="domain" description="Ferrous iron transporter FeoA-like" evidence="2">
    <location>
        <begin position="17"/>
        <end position="73"/>
    </location>
</feature>
<dbReference type="Gene3D" id="2.30.30.90">
    <property type="match status" value="1"/>
</dbReference>
<comment type="caution">
    <text evidence="3">The sequence shown here is derived from an EMBL/GenBank/DDBJ whole genome shotgun (WGS) entry which is preliminary data.</text>
</comment>
<proteinExistence type="predicted"/>